<sequence>MSSLDPIQIAKMPYTQRNDTIMKVLNTLFTLDDNQKLEALKGLLTALGTKASDEEYVNWCDSMMRVLSMYPDEVVKAVISLRAKVVQSLPKELQERDAKIVGQVINGLDASVKEKLARNMK</sequence>
<name>A0ACC6TRK1_9CREN</name>
<evidence type="ECO:0000313" key="2">
    <source>
        <dbReference type="Proteomes" id="UP000053480"/>
    </source>
</evidence>
<protein>
    <submittedName>
        <fullName evidence="1">Uncharacterized protein</fullName>
    </submittedName>
</protein>
<accession>A0ACC6TRK1</accession>
<comment type="caution">
    <text evidence="1">The sequence shown here is derived from an EMBL/GenBank/DDBJ whole genome shotgun (WGS) entry which is preliminary data.</text>
</comment>
<reference evidence="1" key="1">
    <citation type="submission" date="2024-07" db="EMBL/GenBank/DDBJ databases">
        <title>Metagenome and Metagenome-Assembled Genomes of Archaea from a hot spring from the geothermal field of Los Azufres, Mexico.</title>
        <authorList>
            <person name="Marin-Paredes R."/>
            <person name="Martinez-Romero E."/>
            <person name="Servin-Garciduenas L.E."/>
        </authorList>
    </citation>
    <scope>NUCLEOTIDE SEQUENCE</scope>
    <source>
        <strain evidence="1">AZ1-454</strain>
    </source>
</reference>
<evidence type="ECO:0000313" key="1">
    <source>
        <dbReference type="EMBL" id="MEW9492439.1"/>
    </source>
</evidence>
<dbReference type="EMBL" id="JZWS03000034">
    <property type="protein sequence ID" value="MEW9492439.1"/>
    <property type="molecule type" value="Genomic_DNA"/>
</dbReference>
<organism evidence="1 2">
    <name type="scientific">Candidatus Aramenus sulfurataquae</name>
    <dbReference type="NCBI Taxonomy" id="1326980"/>
    <lineage>
        <taxon>Archaea</taxon>
        <taxon>Thermoproteota</taxon>
        <taxon>Thermoprotei</taxon>
        <taxon>Sulfolobales</taxon>
        <taxon>Sulfolobaceae</taxon>
        <taxon>Candidatus Aramenus</taxon>
    </lineage>
</organism>
<proteinExistence type="predicted"/>
<dbReference type="Proteomes" id="UP000053480">
    <property type="component" value="Unassembled WGS sequence"/>
</dbReference>
<gene>
    <name evidence="1" type="ORF">TQ35_0009625</name>
</gene>